<evidence type="ECO:0000313" key="3">
    <source>
        <dbReference type="Proteomes" id="UP000284706"/>
    </source>
</evidence>
<comment type="caution">
    <text evidence="2">The sequence shown here is derived from an EMBL/GenBank/DDBJ whole genome shotgun (WGS) entry which is preliminary data.</text>
</comment>
<dbReference type="Proteomes" id="UP000284706">
    <property type="component" value="Unassembled WGS sequence"/>
</dbReference>
<gene>
    <name evidence="2" type="ORF">CVT26_000376</name>
</gene>
<feature type="region of interest" description="Disordered" evidence="1">
    <location>
        <begin position="17"/>
        <end position="67"/>
    </location>
</feature>
<protein>
    <submittedName>
        <fullName evidence="2">Uncharacterized protein</fullName>
    </submittedName>
</protein>
<accession>A0A409VHS3</accession>
<organism evidence="2 3">
    <name type="scientific">Gymnopilus dilepis</name>
    <dbReference type="NCBI Taxonomy" id="231916"/>
    <lineage>
        <taxon>Eukaryota</taxon>
        <taxon>Fungi</taxon>
        <taxon>Dikarya</taxon>
        <taxon>Basidiomycota</taxon>
        <taxon>Agaricomycotina</taxon>
        <taxon>Agaricomycetes</taxon>
        <taxon>Agaricomycetidae</taxon>
        <taxon>Agaricales</taxon>
        <taxon>Agaricineae</taxon>
        <taxon>Hymenogastraceae</taxon>
        <taxon>Gymnopilus</taxon>
    </lineage>
</organism>
<dbReference type="AlphaFoldDB" id="A0A409VHS3"/>
<reference evidence="2 3" key="1">
    <citation type="journal article" date="2018" name="Evol. Lett.">
        <title>Horizontal gene cluster transfer increased hallucinogenic mushroom diversity.</title>
        <authorList>
            <person name="Reynolds H.T."/>
            <person name="Vijayakumar V."/>
            <person name="Gluck-Thaler E."/>
            <person name="Korotkin H.B."/>
            <person name="Matheny P.B."/>
            <person name="Slot J.C."/>
        </authorList>
    </citation>
    <scope>NUCLEOTIDE SEQUENCE [LARGE SCALE GENOMIC DNA]</scope>
    <source>
        <strain evidence="2 3">SRW20</strain>
    </source>
</reference>
<feature type="region of interest" description="Disordered" evidence="1">
    <location>
        <begin position="204"/>
        <end position="226"/>
    </location>
</feature>
<proteinExistence type="predicted"/>
<evidence type="ECO:0000313" key="2">
    <source>
        <dbReference type="EMBL" id="PPQ65791.1"/>
    </source>
</evidence>
<keyword evidence="3" id="KW-1185">Reference proteome</keyword>
<sequence length="259" mass="28362">MEACPEPLEQIFQKIEEESERRAEEEALASQQLPPVLEGDGEPALKRSDSSLGQQTKQRRRGSVSISRIGQLTVEDFSVRSQTPTTPTHRTLAPKSSFYQAQIANGSTTSVASGASAFSDDHAHAEDTNHVTQMHHIVGKQSIPAKMLPRRLSRSHSTSVMPARGTHNVEPPVIIDVVVQEATVESHAESDEVENGNVLVSRRASVSAQAPPKTLRHQSSRSTIPSLKLSNASWFSKVKNFTLKFKRKSSPSLSVEQNP</sequence>
<dbReference type="STRING" id="231916.A0A409VHS3"/>
<dbReference type="InParanoid" id="A0A409VHS3"/>
<evidence type="ECO:0000256" key="1">
    <source>
        <dbReference type="SAM" id="MobiDB-lite"/>
    </source>
</evidence>
<name>A0A409VHS3_9AGAR</name>
<dbReference type="EMBL" id="NHYE01005645">
    <property type="protein sequence ID" value="PPQ65791.1"/>
    <property type="molecule type" value="Genomic_DNA"/>
</dbReference>
<dbReference type="OrthoDB" id="3191896at2759"/>